<dbReference type="AlphaFoldDB" id="A0AAN6VHY9"/>
<reference evidence="2" key="1">
    <citation type="journal article" date="2023" name="Mol. Phylogenet. Evol.">
        <title>Genome-scale phylogeny and comparative genomics of the fungal order Sordariales.</title>
        <authorList>
            <person name="Hensen N."/>
            <person name="Bonometti L."/>
            <person name="Westerberg I."/>
            <person name="Brannstrom I.O."/>
            <person name="Guillou S."/>
            <person name="Cros-Aarteil S."/>
            <person name="Calhoun S."/>
            <person name="Haridas S."/>
            <person name="Kuo A."/>
            <person name="Mondo S."/>
            <person name="Pangilinan J."/>
            <person name="Riley R."/>
            <person name="LaButti K."/>
            <person name="Andreopoulos B."/>
            <person name="Lipzen A."/>
            <person name="Chen C."/>
            <person name="Yan M."/>
            <person name="Daum C."/>
            <person name="Ng V."/>
            <person name="Clum A."/>
            <person name="Steindorff A."/>
            <person name="Ohm R.A."/>
            <person name="Martin F."/>
            <person name="Silar P."/>
            <person name="Natvig D.O."/>
            <person name="Lalanne C."/>
            <person name="Gautier V."/>
            <person name="Ament-Velasquez S.L."/>
            <person name="Kruys A."/>
            <person name="Hutchinson M.I."/>
            <person name="Powell A.J."/>
            <person name="Barry K."/>
            <person name="Miller A.N."/>
            <person name="Grigoriev I.V."/>
            <person name="Debuchy R."/>
            <person name="Gladieux P."/>
            <person name="Hiltunen Thoren M."/>
            <person name="Johannesson H."/>
        </authorList>
    </citation>
    <scope>NUCLEOTIDE SEQUENCE</scope>
    <source>
        <strain evidence="2">CBS 538.74</strain>
    </source>
</reference>
<comment type="caution">
    <text evidence="2">The sequence shown here is derived from an EMBL/GenBank/DDBJ whole genome shotgun (WGS) entry which is preliminary data.</text>
</comment>
<evidence type="ECO:0000259" key="1">
    <source>
        <dbReference type="Pfam" id="PF01425"/>
    </source>
</evidence>
<reference evidence="2" key="2">
    <citation type="submission" date="2023-05" db="EMBL/GenBank/DDBJ databases">
        <authorList>
            <consortium name="Lawrence Berkeley National Laboratory"/>
            <person name="Steindorff A."/>
            <person name="Hensen N."/>
            <person name="Bonometti L."/>
            <person name="Westerberg I."/>
            <person name="Brannstrom I.O."/>
            <person name="Guillou S."/>
            <person name="Cros-Aarteil S."/>
            <person name="Calhoun S."/>
            <person name="Haridas S."/>
            <person name="Kuo A."/>
            <person name="Mondo S."/>
            <person name="Pangilinan J."/>
            <person name="Riley R."/>
            <person name="Labutti K."/>
            <person name="Andreopoulos B."/>
            <person name="Lipzen A."/>
            <person name="Chen C."/>
            <person name="Yanf M."/>
            <person name="Daum C."/>
            <person name="Ng V."/>
            <person name="Clum A."/>
            <person name="Ohm R."/>
            <person name="Martin F."/>
            <person name="Silar P."/>
            <person name="Natvig D."/>
            <person name="Lalanne C."/>
            <person name="Gautier V."/>
            <person name="Ament-Velasquez S.L."/>
            <person name="Kruys A."/>
            <person name="Hutchinson M.I."/>
            <person name="Powell A.J."/>
            <person name="Barry K."/>
            <person name="Miller A.N."/>
            <person name="Grigoriev I.V."/>
            <person name="Debuchy R."/>
            <person name="Gladieux P."/>
            <person name="Thoren M.H."/>
            <person name="Johannesson H."/>
        </authorList>
    </citation>
    <scope>NUCLEOTIDE SEQUENCE</scope>
    <source>
        <strain evidence="2">CBS 538.74</strain>
    </source>
</reference>
<evidence type="ECO:0000313" key="3">
    <source>
        <dbReference type="Proteomes" id="UP001302745"/>
    </source>
</evidence>
<sequence length="507" mass="54519">MATTPRDLPAPELQRLSTQQILSLSARDVRQLFDNGTLTIPGLLSRVLLQINNENEHGLQLRAILSLAPEPQLHARAQELDQELQSGRSRDCIATAPDFGMPTTAGSFALLNATKATKNAPVVERLLSAGVIIVGKSNLSELCAFKGDGLIDGFSPVGGQTKSPYVYGDIVLDEGDLSPTSPGGSSTGSAVSVSAGFALLGVGTENDGSIVQPASRQALYALKPTLGFVSAEGSWSISKSLDTPGAMARSVHDLAAATEALLNPAARAKLPTNGYQSFMSTSFKDMKLGVVNPAVWRFPPDLWVPSEEAKQQHDTAYSETWGKMRSLGAEVAYNISLPLAKELTAGEDYTPSIVNSYELEETANEFLRGYTETGSEVHDLAKAPDQSYLIKAVENRPSEDQYRNAFEHMRKIGRDEGLDKAFDEHNLDIVIAPMDSPICSLSMASGYPIANVPLGRYRLKGQLSRPFGLAALARQGAETTLFRFMSAYEANFPARVIPEQLLGASKN</sequence>
<dbReference type="InterPro" id="IPR036928">
    <property type="entry name" value="AS_sf"/>
</dbReference>
<dbReference type="EMBL" id="MU856996">
    <property type="protein sequence ID" value="KAK4151888.1"/>
    <property type="molecule type" value="Genomic_DNA"/>
</dbReference>
<protein>
    <submittedName>
        <fullName evidence="2">Amidase signature domain-containing protein</fullName>
    </submittedName>
</protein>
<evidence type="ECO:0000313" key="2">
    <source>
        <dbReference type="EMBL" id="KAK4151888.1"/>
    </source>
</evidence>
<dbReference type="Proteomes" id="UP001302745">
    <property type="component" value="Unassembled WGS sequence"/>
</dbReference>
<organism evidence="2 3">
    <name type="scientific">Chaetomidium leptoderma</name>
    <dbReference type="NCBI Taxonomy" id="669021"/>
    <lineage>
        <taxon>Eukaryota</taxon>
        <taxon>Fungi</taxon>
        <taxon>Dikarya</taxon>
        <taxon>Ascomycota</taxon>
        <taxon>Pezizomycotina</taxon>
        <taxon>Sordariomycetes</taxon>
        <taxon>Sordariomycetidae</taxon>
        <taxon>Sordariales</taxon>
        <taxon>Chaetomiaceae</taxon>
        <taxon>Chaetomidium</taxon>
    </lineage>
</organism>
<dbReference type="PANTHER" id="PTHR42678">
    <property type="entry name" value="AMIDASE"/>
    <property type="match status" value="1"/>
</dbReference>
<dbReference type="Pfam" id="PF01425">
    <property type="entry name" value="Amidase"/>
    <property type="match status" value="1"/>
</dbReference>
<dbReference type="Gene3D" id="3.90.1300.10">
    <property type="entry name" value="Amidase signature (AS) domain"/>
    <property type="match status" value="1"/>
</dbReference>
<keyword evidence="3" id="KW-1185">Reference proteome</keyword>
<proteinExistence type="predicted"/>
<feature type="domain" description="Amidase" evidence="1">
    <location>
        <begin position="91"/>
        <end position="433"/>
    </location>
</feature>
<gene>
    <name evidence="2" type="ORF">C8A00DRAFT_35458</name>
</gene>
<dbReference type="SUPFAM" id="SSF75304">
    <property type="entry name" value="Amidase signature (AS) enzymes"/>
    <property type="match status" value="1"/>
</dbReference>
<name>A0AAN6VHY9_9PEZI</name>
<dbReference type="InterPro" id="IPR023631">
    <property type="entry name" value="Amidase_dom"/>
</dbReference>
<accession>A0AAN6VHY9</accession>
<dbReference type="PANTHER" id="PTHR42678:SF34">
    <property type="entry name" value="OS04G0183300 PROTEIN"/>
    <property type="match status" value="1"/>
</dbReference>